<proteinExistence type="predicted"/>
<name>A0A518BIP5_9BACT</name>
<dbReference type="Proteomes" id="UP000316921">
    <property type="component" value="Chromosome"/>
</dbReference>
<dbReference type="KEGG" id="pbap:Pla133_19230"/>
<dbReference type="RefSeq" id="WP_145064649.1">
    <property type="nucleotide sequence ID" value="NZ_CP036287.1"/>
</dbReference>
<organism evidence="1 2">
    <name type="scientific">Engelhardtia mirabilis</name>
    <dbReference type="NCBI Taxonomy" id="2528011"/>
    <lineage>
        <taxon>Bacteria</taxon>
        <taxon>Pseudomonadati</taxon>
        <taxon>Planctomycetota</taxon>
        <taxon>Planctomycetia</taxon>
        <taxon>Planctomycetia incertae sedis</taxon>
        <taxon>Engelhardtia</taxon>
    </lineage>
</organism>
<evidence type="ECO:0000313" key="1">
    <source>
        <dbReference type="EMBL" id="QDU66847.1"/>
    </source>
</evidence>
<protein>
    <submittedName>
        <fullName evidence="1">Uncharacterized protein</fullName>
    </submittedName>
</protein>
<reference evidence="1 2" key="1">
    <citation type="submission" date="2019-02" db="EMBL/GenBank/DDBJ databases">
        <title>Deep-cultivation of Planctomycetes and their phenomic and genomic characterization uncovers novel biology.</title>
        <authorList>
            <person name="Wiegand S."/>
            <person name="Jogler M."/>
            <person name="Boedeker C."/>
            <person name="Pinto D."/>
            <person name="Vollmers J."/>
            <person name="Rivas-Marin E."/>
            <person name="Kohn T."/>
            <person name="Peeters S.H."/>
            <person name="Heuer A."/>
            <person name="Rast P."/>
            <person name="Oberbeckmann S."/>
            <person name="Bunk B."/>
            <person name="Jeske O."/>
            <person name="Meyerdierks A."/>
            <person name="Storesund J.E."/>
            <person name="Kallscheuer N."/>
            <person name="Luecker S."/>
            <person name="Lage O.M."/>
            <person name="Pohl T."/>
            <person name="Merkel B.J."/>
            <person name="Hornburger P."/>
            <person name="Mueller R.-W."/>
            <person name="Bruemmer F."/>
            <person name="Labrenz M."/>
            <person name="Spormann A.M."/>
            <person name="Op den Camp H."/>
            <person name="Overmann J."/>
            <person name="Amann R."/>
            <person name="Jetten M.S.M."/>
            <person name="Mascher T."/>
            <person name="Medema M.H."/>
            <person name="Devos D.P."/>
            <person name="Kaster A.-K."/>
            <person name="Ovreas L."/>
            <person name="Rohde M."/>
            <person name="Galperin M.Y."/>
            <person name="Jogler C."/>
        </authorList>
    </citation>
    <scope>NUCLEOTIDE SEQUENCE [LARGE SCALE GENOMIC DNA]</scope>
    <source>
        <strain evidence="1 2">Pla133</strain>
    </source>
</reference>
<dbReference type="AlphaFoldDB" id="A0A518BIP5"/>
<keyword evidence="2" id="KW-1185">Reference proteome</keyword>
<accession>A0A518BIP5</accession>
<gene>
    <name evidence="1" type="ORF">Pla133_19230</name>
</gene>
<dbReference type="EMBL" id="CP036287">
    <property type="protein sequence ID" value="QDU66847.1"/>
    <property type="molecule type" value="Genomic_DNA"/>
</dbReference>
<sequence length="414" mass="44618">MELVPQAAAPPHPGAFADEFGVAVQSLRQAVDRLLRSLDADPSRPQDLSRRFGLNKNLTWKLSRLIASSDPAAALRFVPGNSGLKIVRDTLGSMAGAERDAELAAAIERFDAMVNRHAGDRSSLEMLVQGLAHERLEPETLEAARRLAFQGNSAIWGVQARVQLSATVLYPSASKPGWVDTLDIGGLLDFRRIRPEVRWQLFGRQSYDLDAGLPKPSESEPIVPPAGGPGGAPLLPQFCTSPLPRVDAEPTSDQVRYVLPGGPIGNTAQLTCVYATVTREIGPATVDTDDGWSEIGTNLITPVEHVQLDVLVHEDLQLPPFPEVRLLGRMDGHSPFAAGERSGRSLPFGERVVDLGRGLTGLASAQVPGCAEIVAYALEQVGWSSEKLRGWRFSMPFPPIPAIAAIALPLPQRK</sequence>
<evidence type="ECO:0000313" key="2">
    <source>
        <dbReference type="Proteomes" id="UP000316921"/>
    </source>
</evidence>